<organism evidence="3 4">
    <name type="scientific">Rhodofomes roseus</name>
    <dbReference type="NCBI Taxonomy" id="34475"/>
    <lineage>
        <taxon>Eukaryota</taxon>
        <taxon>Fungi</taxon>
        <taxon>Dikarya</taxon>
        <taxon>Basidiomycota</taxon>
        <taxon>Agaricomycotina</taxon>
        <taxon>Agaricomycetes</taxon>
        <taxon>Polyporales</taxon>
        <taxon>Rhodofomes</taxon>
    </lineage>
</organism>
<evidence type="ECO:0000256" key="1">
    <source>
        <dbReference type="SAM" id="MobiDB-lite"/>
    </source>
</evidence>
<evidence type="ECO:0000313" key="3">
    <source>
        <dbReference type="EMBL" id="TFY54308.1"/>
    </source>
</evidence>
<feature type="region of interest" description="Disordered" evidence="1">
    <location>
        <begin position="13"/>
        <end position="34"/>
    </location>
</feature>
<feature type="region of interest" description="Disordered" evidence="1">
    <location>
        <begin position="376"/>
        <end position="420"/>
    </location>
</feature>
<feature type="domain" description="DUF6697" evidence="2">
    <location>
        <begin position="172"/>
        <end position="371"/>
    </location>
</feature>
<name>A0A4Y9XX97_9APHY</name>
<reference evidence="3 4" key="1">
    <citation type="submission" date="2019-01" db="EMBL/GenBank/DDBJ databases">
        <title>Genome sequencing of the rare red list fungi Fomitopsis rosea.</title>
        <authorList>
            <person name="Buettner E."/>
            <person name="Kellner H."/>
        </authorList>
    </citation>
    <scope>NUCLEOTIDE SEQUENCE [LARGE SCALE GENOMIC DNA]</scope>
    <source>
        <strain evidence="3 4">DSM 105464</strain>
    </source>
</reference>
<gene>
    <name evidence="3" type="ORF">EVJ58_g8942</name>
</gene>
<dbReference type="EMBL" id="SEKV01000713">
    <property type="protein sequence ID" value="TFY54308.1"/>
    <property type="molecule type" value="Genomic_DNA"/>
</dbReference>
<evidence type="ECO:0000313" key="4">
    <source>
        <dbReference type="Proteomes" id="UP000298390"/>
    </source>
</evidence>
<comment type="caution">
    <text evidence="3">The sequence shown here is derived from an EMBL/GenBank/DDBJ whole genome shotgun (WGS) entry which is preliminary data.</text>
</comment>
<protein>
    <recommendedName>
        <fullName evidence="2">DUF6697 domain-containing protein</fullName>
    </recommendedName>
</protein>
<dbReference type="InterPro" id="IPR046520">
    <property type="entry name" value="DUF6697"/>
</dbReference>
<sequence>MLNPKVEDIASLVDLTANGDNRPRVSRKKEEPEPLDDALFRSRIKGRSCELIDFVLIPTYEDSVRLRASRAAEERVRNASSTDSKEGAVPGVGVKAEPIDDSRLLPEVGPADSHRNLSEEELREVAQRLKNPTVKIKKDSQFSWKVVTDRMKVVGLGRHPIDLDEVTLNFKFNRHYLHNLYGGSFVATFPRPDPKKRLVHKVDDFMCVVLDLNPHAPINPGDPGLFFSDAPADDLGSFTRTSYRVCVRVQEKPALWCYMGQYRMIVSESLTTDEFAMQPVAVQKTWGQDILLKTWGYEVAARVWYRKRHQQEPPEDEISTLLESKSHMATICNELSWEDIITAFKIGKEVMGIYVMKCVGYDIEFQQILARNYKHFTPPKSKQKPRGDTKAALKRKHRSPDSVTPEPSEDDNIDDADGNDDTTVVVNLVDVGDQLDVEPEVLCVAPKGTRSRAPAKRLKIE</sequence>
<dbReference type="Pfam" id="PF20411">
    <property type="entry name" value="DUF6697"/>
    <property type="match status" value="1"/>
</dbReference>
<proteinExistence type="predicted"/>
<evidence type="ECO:0000259" key="2">
    <source>
        <dbReference type="Pfam" id="PF20411"/>
    </source>
</evidence>
<accession>A0A4Y9XX97</accession>
<dbReference type="AlphaFoldDB" id="A0A4Y9XX97"/>
<dbReference type="Proteomes" id="UP000298390">
    <property type="component" value="Unassembled WGS sequence"/>
</dbReference>
<feature type="compositionally biased region" description="Acidic residues" evidence="1">
    <location>
        <begin position="407"/>
        <end position="420"/>
    </location>
</feature>
<dbReference type="STRING" id="34475.A0A4Y9XX97"/>